<organism evidence="1 2">
    <name type="scientific">Microbacterium terricola</name>
    <dbReference type="NCBI Taxonomy" id="344163"/>
    <lineage>
        <taxon>Bacteria</taxon>
        <taxon>Bacillati</taxon>
        <taxon>Actinomycetota</taxon>
        <taxon>Actinomycetes</taxon>
        <taxon>Micrococcales</taxon>
        <taxon>Microbacteriaceae</taxon>
        <taxon>Microbacterium</taxon>
    </lineage>
</organism>
<dbReference type="Proteomes" id="UP001317779">
    <property type="component" value="Chromosome"/>
</dbReference>
<dbReference type="EMBL" id="AP027141">
    <property type="protein sequence ID" value="BDV31042.1"/>
    <property type="molecule type" value="Genomic_DNA"/>
</dbReference>
<accession>A0ABM8DZR0</accession>
<sequence>MPVATSPWGGASCSGAGVTVGVPEGEGPVAVSGVVDAPPIAAAIAAATATTPAVTLSTHTLRRRTGVILP</sequence>
<proteinExistence type="predicted"/>
<keyword evidence="2" id="KW-1185">Reference proteome</keyword>
<evidence type="ECO:0000313" key="2">
    <source>
        <dbReference type="Proteomes" id="UP001317779"/>
    </source>
</evidence>
<evidence type="ECO:0000313" key="1">
    <source>
        <dbReference type="EMBL" id="BDV31042.1"/>
    </source>
</evidence>
<protein>
    <submittedName>
        <fullName evidence="1">Uncharacterized protein</fullName>
    </submittedName>
</protein>
<reference evidence="1 2" key="1">
    <citation type="submission" date="2022-12" db="EMBL/GenBank/DDBJ databases">
        <title>Microbacterium terricola strain KV-448 chromosome, complete genome.</title>
        <authorList>
            <person name="Oshima T."/>
            <person name="Moriya T."/>
            <person name="Bessho Y."/>
        </authorList>
    </citation>
    <scope>NUCLEOTIDE SEQUENCE [LARGE SCALE GENOMIC DNA]</scope>
    <source>
        <strain evidence="1 2">KV-448</strain>
    </source>
</reference>
<name>A0ABM8DZR0_9MICO</name>
<gene>
    <name evidence="1" type="ORF">Microterr_17020</name>
</gene>